<sequence>MPEREEPAMTTDFSSAVPSAPSVPAAGSLTVPLYRLAHSRTGDKGNRSNISVIAWHPALWEVLTAQVTEAAVARQFVLRRPSRVARYLLPNLHAMNFVIDDVLDGGVNDALNLDSHGKALSFLLLDLPVEVPAALAEHLAGPRHG</sequence>
<keyword evidence="3" id="KW-1185">Reference proteome</keyword>
<organism evidence="2 3">
    <name type="scientific">Paracidovorax valerianellae</name>
    <dbReference type="NCBI Taxonomy" id="187868"/>
    <lineage>
        <taxon>Bacteria</taxon>
        <taxon>Pseudomonadati</taxon>
        <taxon>Pseudomonadota</taxon>
        <taxon>Betaproteobacteria</taxon>
        <taxon>Burkholderiales</taxon>
        <taxon>Comamonadaceae</taxon>
        <taxon>Paracidovorax</taxon>
    </lineage>
</organism>
<protein>
    <recommendedName>
        <fullName evidence="1">AtuA-like ferredoxin-fold domain-containing protein</fullName>
    </recommendedName>
</protein>
<dbReference type="STRING" id="187868.SAMN05192589_11226"/>
<dbReference type="PANTHER" id="PTHR47708">
    <property type="match status" value="1"/>
</dbReference>
<dbReference type="Pfam" id="PF23544">
    <property type="entry name" value="AtuA_ferredoxin"/>
    <property type="match status" value="1"/>
</dbReference>
<dbReference type="PANTHER" id="PTHR47708:SF2">
    <property type="entry name" value="SI:CH73-132F6.5"/>
    <property type="match status" value="1"/>
</dbReference>
<proteinExistence type="predicted"/>
<dbReference type="Proteomes" id="UP000198781">
    <property type="component" value="Unassembled WGS sequence"/>
</dbReference>
<gene>
    <name evidence="2" type="ORF">SAMN05192589_11226</name>
</gene>
<evidence type="ECO:0000313" key="2">
    <source>
        <dbReference type="EMBL" id="SDE08418.1"/>
    </source>
</evidence>
<evidence type="ECO:0000313" key="3">
    <source>
        <dbReference type="Proteomes" id="UP000198781"/>
    </source>
</evidence>
<evidence type="ECO:0000259" key="1">
    <source>
        <dbReference type="Pfam" id="PF23544"/>
    </source>
</evidence>
<accession>A0A1G7A0F2</accession>
<reference evidence="2 3" key="1">
    <citation type="submission" date="2016-10" db="EMBL/GenBank/DDBJ databases">
        <authorList>
            <person name="de Groot N.N."/>
        </authorList>
    </citation>
    <scope>NUCLEOTIDE SEQUENCE [LARGE SCALE GENOMIC DNA]</scope>
    <source>
        <strain evidence="2 3">DSM 16619</strain>
    </source>
</reference>
<name>A0A1G7A0F2_9BURK</name>
<dbReference type="EMBL" id="FMZC01000012">
    <property type="protein sequence ID" value="SDE08418.1"/>
    <property type="molecule type" value="Genomic_DNA"/>
</dbReference>
<feature type="domain" description="AtuA-like ferredoxin-fold" evidence="1">
    <location>
        <begin position="31"/>
        <end position="129"/>
    </location>
</feature>
<dbReference type="InterPro" id="IPR056362">
    <property type="entry name" value="AtuA-like_ferredoxin_dom"/>
</dbReference>
<dbReference type="AlphaFoldDB" id="A0A1G7A0F2"/>